<evidence type="ECO:0000256" key="3">
    <source>
        <dbReference type="ARBA" id="ARBA00023134"/>
    </source>
</evidence>
<gene>
    <name evidence="6" type="ORF">PoB_000403000</name>
</gene>
<dbReference type="InterPro" id="IPR045058">
    <property type="entry name" value="GIMA/IAN/Toc"/>
</dbReference>
<reference evidence="6 7" key="1">
    <citation type="journal article" date="2021" name="Elife">
        <title>Chloroplast acquisition without the gene transfer in kleptoplastic sea slugs, Plakobranchus ocellatus.</title>
        <authorList>
            <person name="Maeda T."/>
            <person name="Takahashi S."/>
            <person name="Yoshida T."/>
            <person name="Shimamura S."/>
            <person name="Takaki Y."/>
            <person name="Nagai Y."/>
            <person name="Toyoda A."/>
            <person name="Suzuki Y."/>
            <person name="Arimoto A."/>
            <person name="Ishii H."/>
            <person name="Satoh N."/>
            <person name="Nishiyama T."/>
            <person name="Hasebe M."/>
            <person name="Maruyama T."/>
            <person name="Minagawa J."/>
            <person name="Obokata J."/>
            <person name="Shigenobu S."/>
        </authorList>
    </citation>
    <scope>NUCLEOTIDE SEQUENCE [LARGE SCALE GENOMIC DNA]</scope>
</reference>
<evidence type="ECO:0000313" key="7">
    <source>
        <dbReference type="Proteomes" id="UP000735302"/>
    </source>
</evidence>
<proteinExistence type="inferred from homology"/>
<keyword evidence="2" id="KW-0547">Nucleotide-binding</keyword>
<dbReference type="AlphaFoldDB" id="A0AAV3Y3B6"/>
<dbReference type="Proteomes" id="UP000735302">
    <property type="component" value="Unassembled WGS sequence"/>
</dbReference>
<dbReference type="InterPro" id="IPR006703">
    <property type="entry name" value="G_AIG1"/>
</dbReference>
<dbReference type="EMBL" id="BLXT01000492">
    <property type="protein sequence ID" value="GFN77524.1"/>
    <property type="molecule type" value="Genomic_DNA"/>
</dbReference>
<name>A0AAV3Y3B6_9GAST</name>
<comment type="caution">
    <text evidence="6">The sequence shown here is derived from an EMBL/GenBank/DDBJ whole genome shotgun (WGS) entry which is preliminary data.</text>
</comment>
<sequence length="430" mass="49956">MTQEINILLIGKTGSGKSALGNSILKRREFDSGCSASSVTKDVSLKTSYFEGVTLNVVDTPGLCDTRVKSSEEEVNRSLSAINDVMKISPRGYHAFVVVVRFGARFTDEDKRSMEFVRAALGQDVLRRFGIVAVTCGDNFHFEQEQTGISFDQWVGQQTGAFNDLVVECQRRTVLFDNMTRDEALKDVQIRQLLEKVKNLSSVRYTAEHFNLSAKGRQRELVAAEEPRICMDVMQQITSISDELRRILSRNPESEIPALRALLARCDRLNSSVTEQDKGTGALQSVMTLVAPTHKSVSEALNTQIRAAEYRERMRKQEEERKRQAEEALRREREERKRRMEQERLEEESRREAERRAAQQLREEEDRRSRERQRELEQQLEREKEERRKQEEELKRVQAQRPRSRSPPIERKVVREVNRVVNQVGRLFRW</sequence>
<feature type="domain" description="AIG1-type G" evidence="5">
    <location>
        <begin position="2"/>
        <end position="218"/>
    </location>
</feature>
<evidence type="ECO:0000259" key="5">
    <source>
        <dbReference type="PROSITE" id="PS51720"/>
    </source>
</evidence>
<dbReference type="InterPro" id="IPR027417">
    <property type="entry name" value="P-loop_NTPase"/>
</dbReference>
<comment type="similarity">
    <text evidence="1">Belongs to the TRAFAC class TrmE-Era-EngA-EngB-Septin-like GTPase superfamily. AIG1/Toc34/Toc159-like paraseptin GTPase family. IAN subfamily.</text>
</comment>
<evidence type="ECO:0000256" key="1">
    <source>
        <dbReference type="ARBA" id="ARBA00008535"/>
    </source>
</evidence>
<evidence type="ECO:0000313" key="6">
    <source>
        <dbReference type="EMBL" id="GFN77524.1"/>
    </source>
</evidence>
<dbReference type="Gene3D" id="3.40.50.300">
    <property type="entry name" value="P-loop containing nucleotide triphosphate hydrolases"/>
    <property type="match status" value="1"/>
</dbReference>
<dbReference type="PANTHER" id="PTHR10903">
    <property type="entry name" value="GTPASE, IMAP FAMILY MEMBER-RELATED"/>
    <property type="match status" value="1"/>
</dbReference>
<feature type="region of interest" description="Disordered" evidence="4">
    <location>
        <begin position="333"/>
        <end position="352"/>
    </location>
</feature>
<dbReference type="PANTHER" id="PTHR10903:SF184">
    <property type="entry name" value="GTP-BINDING PROTEIN A"/>
    <property type="match status" value="1"/>
</dbReference>
<dbReference type="GO" id="GO:0005525">
    <property type="term" value="F:GTP binding"/>
    <property type="evidence" value="ECO:0007669"/>
    <property type="project" value="UniProtKB-KW"/>
</dbReference>
<feature type="compositionally biased region" description="Basic and acidic residues" evidence="4">
    <location>
        <begin position="357"/>
        <end position="396"/>
    </location>
</feature>
<protein>
    <submittedName>
        <fullName evidence="6">Immune-associated nucleotide-binding protein 6</fullName>
    </submittedName>
</protein>
<dbReference type="SUPFAM" id="SSF52540">
    <property type="entry name" value="P-loop containing nucleoside triphosphate hydrolases"/>
    <property type="match status" value="1"/>
</dbReference>
<feature type="region of interest" description="Disordered" evidence="4">
    <location>
        <begin position="357"/>
        <end position="411"/>
    </location>
</feature>
<dbReference type="FunFam" id="3.40.50.300:FF:000840">
    <property type="entry name" value="Immune-associated nucleotide-binding protein 9"/>
    <property type="match status" value="1"/>
</dbReference>
<keyword evidence="3" id="KW-0342">GTP-binding</keyword>
<accession>A0AAV3Y3B6</accession>
<keyword evidence="7" id="KW-1185">Reference proteome</keyword>
<dbReference type="PROSITE" id="PS51720">
    <property type="entry name" value="G_AIG1"/>
    <property type="match status" value="1"/>
</dbReference>
<dbReference type="Pfam" id="PF04548">
    <property type="entry name" value="AIG1"/>
    <property type="match status" value="1"/>
</dbReference>
<evidence type="ECO:0000256" key="4">
    <source>
        <dbReference type="SAM" id="MobiDB-lite"/>
    </source>
</evidence>
<organism evidence="6 7">
    <name type="scientific">Plakobranchus ocellatus</name>
    <dbReference type="NCBI Taxonomy" id="259542"/>
    <lineage>
        <taxon>Eukaryota</taxon>
        <taxon>Metazoa</taxon>
        <taxon>Spiralia</taxon>
        <taxon>Lophotrochozoa</taxon>
        <taxon>Mollusca</taxon>
        <taxon>Gastropoda</taxon>
        <taxon>Heterobranchia</taxon>
        <taxon>Euthyneura</taxon>
        <taxon>Panpulmonata</taxon>
        <taxon>Sacoglossa</taxon>
        <taxon>Placobranchoidea</taxon>
        <taxon>Plakobranchidae</taxon>
        <taxon>Plakobranchus</taxon>
    </lineage>
</organism>
<evidence type="ECO:0000256" key="2">
    <source>
        <dbReference type="ARBA" id="ARBA00022741"/>
    </source>
</evidence>